<name>A0AAV8UM10_9RHOD</name>
<keyword evidence="1" id="KW-0472">Membrane</keyword>
<proteinExistence type="predicted"/>
<gene>
    <name evidence="3" type="ORF">NDN08_004665</name>
</gene>
<feature type="transmembrane region" description="Helical" evidence="1">
    <location>
        <begin position="529"/>
        <end position="552"/>
    </location>
</feature>
<evidence type="ECO:0000256" key="1">
    <source>
        <dbReference type="SAM" id="Phobius"/>
    </source>
</evidence>
<keyword evidence="1" id="KW-1133">Transmembrane helix</keyword>
<keyword evidence="2" id="KW-0732">Signal</keyword>
<dbReference type="EMBL" id="JAMWBK010000007">
    <property type="protein sequence ID" value="KAJ8903561.1"/>
    <property type="molecule type" value="Genomic_DNA"/>
</dbReference>
<evidence type="ECO:0000256" key="2">
    <source>
        <dbReference type="SAM" id="SignalP"/>
    </source>
</evidence>
<feature type="chain" id="PRO_5043765237" description="Transmembrane protein" evidence="2">
    <location>
        <begin position="25"/>
        <end position="567"/>
    </location>
</feature>
<evidence type="ECO:0000313" key="3">
    <source>
        <dbReference type="EMBL" id="KAJ8903561.1"/>
    </source>
</evidence>
<reference evidence="3 4" key="1">
    <citation type="journal article" date="2023" name="Nat. Commun.">
        <title>Origin of minicircular mitochondrial genomes in red algae.</title>
        <authorList>
            <person name="Lee Y."/>
            <person name="Cho C.H."/>
            <person name="Lee Y.M."/>
            <person name="Park S.I."/>
            <person name="Yang J.H."/>
            <person name="West J.A."/>
            <person name="Bhattacharya D."/>
            <person name="Yoon H.S."/>
        </authorList>
    </citation>
    <scope>NUCLEOTIDE SEQUENCE [LARGE SCALE GENOMIC DNA]</scope>
    <source>
        <strain evidence="3 4">CCMP1338</strain>
        <tissue evidence="3">Whole cell</tissue>
    </source>
</reference>
<keyword evidence="4" id="KW-1185">Reference proteome</keyword>
<dbReference type="AlphaFoldDB" id="A0AAV8UM10"/>
<organism evidence="3 4">
    <name type="scientific">Rhodosorus marinus</name>
    <dbReference type="NCBI Taxonomy" id="101924"/>
    <lineage>
        <taxon>Eukaryota</taxon>
        <taxon>Rhodophyta</taxon>
        <taxon>Stylonematophyceae</taxon>
        <taxon>Stylonematales</taxon>
        <taxon>Stylonemataceae</taxon>
        <taxon>Rhodosorus</taxon>
    </lineage>
</organism>
<comment type="caution">
    <text evidence="3">The sequence shown here is derived from an EMBL/GenBank/DDBJ whole genome shotgun (WGS) entry which is preliminary data.</text>
</comment>
<feature type="signal peptide" evidence="2">
    <location>
        <begin position="1"/>
        <end position="24"/>
    </location>
</feature>
<protein>
    <recommendedName>
        <fullName evidence="5">Transmembrane protein</fullName>
    </recommendedName>
</protein>
<evidence type="ECO:0008006" key="5">
    <source>
        <dbReference type="Google" id="ProtNLM"/>
    </source>
</evidence>
<sequence length="567" mass="63209">MKAAAALLRVVFFSTLTFVWETQARFGYHDAENDLKIIFRLRSEDPFANDDVYRKLPNELVAKWDLEAPSTDALGGPVGMLQHVEQIQRAIGTEFIEVELISMEEILPDHLFGVYEEEMSKFYDRSPSQHLTYRLRHAGPELESAIAMSLEAEPNMAQVESILLKAFLRRTHRTTHVLYIVPCPEDCEVCSEGSSFMAPEGFGWSVVQKSRDMNAPTLAFNIGKAARALFADNALHDAMPISKELTLEVTTVHLAGTRPASLGFPWSDFARALEQGFVPGQRLKVVLLDSKRSELLATAAFASSYLVGKENSSRIAEKTFKEVLSSPQGSGQKITEDRTTVSVGKPTTVRMLIFDVSGDSAFISEAGSTSKTFVVRNLAAVLHSGGVEERNTLYSRLIMLFLRSAYGISSFGFPEAFDKVVAVLGKVQQHRSLMLTLAKPFFWPQVPKSLHPQVVLRAHHMQTLVRRFKFSLHKARESHVELSLGELPLALTYAISMEKDVEEIERIIQVDFSRDMLVVEFSASMLSALLIPAVLGALSSIFLGYFAAKLMARFPWSGRRGRKVALE</sequence>
<dbReference type="Proteomes" id="UP001157974">
    <property type="component" value="Unassembled WGS sequence"/>
</dbReference>
<evidence type="ECO:0000313" key="4">
    <source>
        <dbReference type="Proteomes" id="UP001157974"/>
    </source>
</evidence>
<accession>A0AAV8UM10</accession>
<keyword evidence="1" id="KW-0812">Transmembrane</keyword>